<dbReference type="AlphaFoldDB" id="X1U9J8"/>
<dbReference type="EMBL" id="BARW01018230">
    <property type="protein sequence ID" value="GAI96520.1"/>
    <property type="molecule type" value="Genomic_DNA"/>
</dbReference>
<sequence>RITLPDVLHKLETQTEAMFRVSDFFPVPCPHPTCSACTYAFKDGDQVIPITRLVNVENYLDFITNRTAVDFSEEMKSALESLWSMATIMGGEKTNNDLSCATCNLSLPSLDLQSLKERFFMVQVHGFMDEYSFDLKRLMKCCVHQLLPDGRAIPFCAYNNLGYRQEMKGGAKIDRIKRDS</sequence>
<dbReference type="PANTHER" id="PTHR43306:SF1">
    <property type="entry name" value="7,8-DIHYDRO-6-HYDROXYMETHYLPTERIN DIMETHYLTRANSFERASE"/>
    <property type="match status" value="1"/>
</dbReference>
<accession>X1U9J8</accession>
<dbReference type="InterPro" id="IPR034474">
    <property type="entry name" value="Methyltransferase_Class_D"/>
</dbReference>
<protein>
    <submittedName>
        <fullName evidence="1">Uncharacterized protein</fullName>
    </submittedName>
</protein>
<feature type="non-terminal residue" evidence="1">
    <location>
        <position position="1"/>
    </location>
</feature>
<reference evidence="1" key="1">
    <citation type="journal article" date="2014" name="Front. Microbiol.">
        <title>High frequency of phylogenetically diverse reductive dehalogenase-homologous genes in deep subseafloor sedimentary metagenomes.</title>
        <authorList>
            <person name="Kawai M."/>
            <person name="Futagami T."/>
            <person name="Toyoda A."/>
            <person name="Takaki Y."/>
            <person name="Nishi S."/>
            <person name="Hori S."/>
            <person name="Arai W."/>
            <person name="Tsubouchi T."/>
            <person name="Morono Y."/>
            <person name="Uchiyama I."/>
            <person name="Ito T."/>
            <person name="Fujiyama A."/>
            <person name="Inagaki F."/>
            <person name="Takami H."/>
        </authorList>
    </citation>
    <scope>NUCLEOTIDE SEQUENCE</scope>
    <source>
        <strain evidence="1">Expedition CK06-06</strain>
    </source>
</reference>
<organism evidence="1">
    <name type="scientific">marine sediment metagenome</name>
    <dbReference type="NCBI Taxonomy" id="412755"/>
    <lineage>
        <taxon>unclassified sequences</taxon>
        <taxon>metagenomes</taxon>
        <taxon>ecological metagenomes</taxon>
    </lineage>
</organism>
<evidence type="ECO:0000313" key="1">
    <source>
        <dbReference type="EMBL" id="GAI96520.1"/>
    </source>
</evidence>
<gene>
    <name evidence="1" type="ORF">S12H4_31263</name>
</gene>
<name>X1U9J8_9ZZZZ</name>
<proteinExistence type="predicted"/>
<comment type="caution">
    <text evidence="1">The sequence shown here is derived from an EMBL/GenBank/DDBJ whole genome shotgun (WGS) entry which is preliminary data.</text>
</comment>
<dbReference type="PANTHER" id="PTHR43306">
    <property type="entry name" value="7,8-DIHYDRO-6-HYDROXYMETHYLPTERIN DIMETHYLTRANSFERASE"/>
    <property type="match status" value="1"/>
</dbReference>